<evidence type="ECO:0000256" key="2">
    <source>
        <dbReference type="ARBA" id="ARBA00020953"/>
    </source>
</evidence>
<dbReference type="Gene3D" id="3.40.50.300">
    <property type="entry name" value="P-loop containing nucleotide triphosphate hydrolases"/>
    <property type="match status" value="2"/>
</dbReference>
<dbReference type="GO" id="GO:0043022">
    <property type="term" value="F:ribosome binding"/>
    <property type="evidence" value="ECO:0007669"/>
    <property type="project" value="TreeGrafter"/>
</dbReference>
<evidence type="ECO:0000313" key="13">
    <source>
        <dbReference type="Proteomes" id="UP000199577"/>
    </source>
</evidence>
<dbReference type="InterPro" id="IPR005225">
    <property type="entry name" value="Small_GTP-bd"/>
</dbReference>
<dbReference type="Pfam" id="PF14714">
    <property type="entry name" value="KH_dom-like"/>
    <property type="match status" value="1"/>
</dbReference>
<dbReference type="Proteomes" id="UP000199577">
    <property type="component" value="Unassembled WGS sequence"/>
</dbReference>
<evidence type="ECO:0000259" key="11">
    <source>
        <dbReference type="PROSITE" id="PS51712"/>
    </source>
</evidence>
<evidence type="ECO:0000256" key="10">
    <source>
        <dbReference type="RuleBase" id="RU004481"/>
    </source>
</evidence>
<comment type="function">
    <text evidence="8 10">GTPase that plays an essential role in the late steps of ribosome biogenesis.</text>
</comment>
<dbReference type="NCBIfam" id="TIGR00231">
    <property type="entry name" value="small_GTP"/>
    <property type="match status" value="2"/>
</dbReference>
<feature type="binding site" evidence="8">
    <location>
        <begin position="56"/>
        <end position="60"/>
    </location>
    <ligand>
        <name>GTP</name>
        <dbReference type="ChEBI" id="CHEBI:37565"/>
        <label>1</label>
    </ligand>
</feature>
<dbReference type="InterPro" id="IPR016484">
    <property type="entry name" value="GTPase_Der"/>
</dbReference>
<keyword evidence="3 8" id="KW-0690">Ribosome biogenesis</keyword>
<dbReference type="InterPro" id="IPR027417">
    <property type="entry name" value="P-loop_NTPase"/>
</dbReference>
<dbReference type="FunFam" id="3.40.50.300:FF:000040">
    <property type="entry name" value="GTPase Der"/>
    <property type="match status" value="1"/>
</dbReference>
<reference evidence="12 13" key="1">
    <citation type="submission" date="2016-10" db="EMBL/GenBank/DDBJ databases">
        <authorList>
            <person name="de Groot N.N."/>
        </authorList>
    </citation>
    <scope>NUCLEOTIDE SEQUENCE [LARGE SCALE GENOMIC DNA]</scope>
    <source>
        <strain evidence="12 13">DSM 22900</strain>
    </source>
</reference>
<dbReference type="CDD" id="cd01894">
    <property type="entry name" value="EngA1"/>
    <property type="match status" value="1"/>
</dbReference>
<dbReference type="GO" id="GO:0005525">
    <property type="term" value="F:GTP binding"/>
    <property type="evidence" value="ECO:0007669"/>
    <property type="project" value="UniProtKB-UniRule"/>
</dbReference>
<dbReference type="EMBL" id="FOLL01000002">
    <property type="protein sequence ID" value="SFB92559.1"/>
    <property type="molecule type" value="Genomic_DNA"/>
</dbReference>
<dbReference type="NCBIfam" id="TIGR03594">
    <property type="entry name" value="GTPase_EngA"/>
    <property type="match status" value="1"/>
</dbReference>
<name>A0A1I1EZD3_9SPHI</name>
<organism evidence="12 13">
    <name type="scientific">Parapedobacter composti</name>
    <dbReference type="NCBI Taxonomy" id="623281"/>
    <lineage>
        <taxon>Bacteria</taxon>
        <taxon>Pseudomonadati</taxon>
        <taxon>Bacteroidota</taxon>
        <taxon>Sphingobacteriia</taxon>
        <taxon>Sphingobacteriales</taxon>
        <taxon>Sphingobacteriaceae</taxon>
        <taxon>Parapedobacter</taxon>
    </lineage>
</organism>
<dbReference type="InterPro" id="IPR015946">
    <property type="entry name" value="KH_dom-like_a/b"/>
</dbReference>
<evidence type="ECO:0000256" key="4">
    <source>
        <dbReference type="ARBA" id="ARBA00022737"/>
    </source>
</evidence>
<dbReference type="PIRSF" id="PIRSF006485">
    <property type="entry name" value="GTP-binding_EngA"/>
    <property type="match status" value="1"/>
</dbReference>
<dbReference type="RefSeq" id="WP_090971291.1">
    <property type="nucleotide sequence ID" value="NZ_FOLL01000002.1"/>
</dbReference>
<gene>
    <name evidence="8" type="primary">der</name>
    <name evidence="12" type="ORF">SAMN05421747_102144</name>
</gene>
<feature type="domain" description="EngA-type G" evidence="11">
    <location>
        <begin position="3"/>
        <end position="167"/>
    </location>
</feature>
<dbReference type="HAMAP" id="MF_00195">
    <property type="entry name" value="GTPase_Der"/>
    <property type="match status" value="1"/>
</dbReference>
<feature type="binding site" evidence="8">
    <location>
        <begin position="227"/>
        <end position="231"/>
    </location>
    <ligand>
        <name>GTP</name>
        <dbReference type="ChEBI" id="CHEBI:37565"/>
        <label>2</label>
    </ligand>
</feature>
<feature type="binding site" evidence="8">
    <location>
        <begin position="180"/>
        <end position="187"/>
    </location>
    <ligand>
        <name>GTP</name>
        <dbReference type="ChEBI" id="CHEBI:37565"/>
        <label>2</label>
    </ligand>
</feature>
<feature type="binding site" evidence="8">
    <location>
        <begin position="292"/>
        <end position="295"/>
    </location>
    <ligand>
        <name>GTP</name>
        <dbReference type="ChEBI" id="CHEBI:37565"/>
        <label>2</label>
    </ligand>
</feature>
<dbReference type="AlphaFoldDB" id="A0A1I1EZD3"/>
<dbReference type="FunFam" id="3.30.300.20:FF:000004">
    <property type="entry name" value="GTPase Der"/>
    <property type="match status" value="1"/>
</dbReference>
<comment type="subunit">
    <text evidence="8">Associates with the 50S ribosomal subunit.</text>
</comment>
<evidence type="ECO:0000313" key="12">
    <source>
        <dbReference type="EMBL" id="SFB92559.1"/>
    </source>
</evidence>
<dbReference type="Gene3D" id="3.30.300.20">
    <property type="match status" value="1"/>
</dbReference>
<keyword evidence="6 8" id="KW-0342">GTP-binding</keyword>
<comment type="similarity">
    <text evidence="1 8 9 10">Belongs to the TRAFAC class TrmE-Era-EngA-EngB-Septin-like GTPase superfamily. EngA (Der) GTPase family.</text>
</comment>
<keyword evidence="4 10" id="KW-0677">Repeat</keyword>
<evidence type="ECO:0000256" key="5">
    <source>
        <dbReference type="ARBA" id="ARBA00022741"/>
    </source>
</evidence>
<dbReference type="InterPro" id="IPR032859">
    <property type="entry name" value="KH_dom-like"/>
</dbReference>
<evidence type="ECO:0000256" key="3">
    <source>
        <dbReference type="ARBA" id="ARBA00022517"/>
    </source>
</evidence>
<evidence type="ECO:0000256" key="8">
    <source>
        <dbReference type="HAMAP-Rule" id="MF_00195"/>
    </source>
</evidence>
<feature type="domain" description="EngA-type G" evidence="11">
    <location>
        <begin position="174"/>
        <end position="349"/>
    </location>
</feature>
<dbReference type="FunFam" id="3.40.50.300:FF:000057">
    <property type="entry name" value="GTPase Der"/>
    <property type="match status" value="1"/>
</dbReference>
<dbReference type="GO" id="GO:0042254">
    <property type="term" value="P:ribosome biogenesis"/>
    <property type="evidence" value="ECO:0007669"/>
    <property type="project" value="UniProtKB-KW"/>
</dbReference>
<keyword evidence="13" id="KW-1185">Reference proteome</keyword>
<evidence type="ECO:0000256" key="1">
    <source>
        <dbReference type="ARBA" id="ARBA00008279"/>
    </source>
</evidence>
<dbReference type="OrthoDB" id="9805918at2"/>
<feature type="binding site" evidence="8">
    <location>
        <begin position="119"/>
        <end position="122"/>
    </location>
    <ligand>
        <name>GTP</name>
        <dbReference type="ChEBI" id="CHEBI:37565"/>
        <label>1</label>
    </ligand>
</feature>
<dbReference type="InterPro" id="IPR031166">
    <property type="entry name" value="G_ENGA"/>
</dbReference>
<evidence type="ECO:0000256" key="7">
    <source>
        <dbReference type="ARBA" id="ARBA00032345"/>
    </source>
</evidence>
<dbReference type="PRINTS" id="PR00326">
    <property type="entry name" value="GTP1OBG"/>
</dbReference>
<dbReference type="STRING" id="623281.SAMN05421747_102144"/>
<feature type="binding site" evidence="8">
    <location>
        <begin position="9"/>
        <end position="16"/>
    </location>
    <ligand>
        <name>GTP</name>
        <dbReference type="ChEBI" id="CHEBI:37565"/>
        <label>1</label>
    </ligand>
</feature>
<proteinExistence type="inferred from homology"/>
<dbReference type="Pfam" id="PF01926">
    <property type="entry name" value="MMR_HSR1"/>
    <property type="match status" value="2"/>
</dbReference>
<evidence type="ECO:0000256" key="9">
    <source>
        <dbReference type="PROSITE-ProRule" id="PRU01049"/>
    </source>
</evidence>
<dbReference type="CDD" id="cd01895">
    <property type="entry name" value="EngA2"/>
    <property type="match status" value="1"/>
</dbReference>
<dbReference type="PANTHER" id="PTHR43834">
    <property type="entry name" value="GTPASE DER"/>
    <property type="match status" value="1"/>
</dbReference>
<accession>A0A1I1EZD3</accession>
<evidence type="ECO:0000256" key="6">
    <source>
        <dbReference type="ARBA" id="ARBA00023134"/>
    </source>
</evidence>
<keyword evidence="5 8" id="KW-0547">Nucleotide-binding</keyword>
<protein>
    <recommendedName>
        <fullName evidence="2 8">GTPase Der</fullName>
    </recommendedName>
    <alternativeName>
        <fullName evidence="7 8">GTP-binding protein EngA</fullName>
    </alternativeName>
</protein>
<dbReference type="InterPro" id="IPR006073">
    <property type="entry name" value="GTP-bd"/>
</dbReference>
<sequence length="433" mass="48872">MANIIAIVGRPNVGKSTLYNRLTESRRAIVDDFSGVTRDRHYGQAEWTGKNFTVVDTGGYVHGSDDVFEAAIREQVLIAIEEASVILFMVDVITGITDLDDAIADVLRRSKKPVFVVVNKVDHPLLQQEATVFYSFGLGEIYPISSITGSGTGELLDEVVQHFGQEDPEADERPKYTIVGRPNVGKSSLINALVGKERNIVTPVAGTTRDSIRIHYNQFGHDFVLIDTAGLRRKAKVKENIEFYSVMRTIKALEESDVVILMLDATEGIEAQDINIFHLAEKNRKGVVILVNKWDLIEKNNKTTKVFEDLIREKIAPFTDVPIVFTSVVEKQRIFKAIEAAAKVYENKVKKIPTSKLNDVMLPIIESYPPPAVKGKYVKIKYVTQLPGKSPMFAFFCNLPQYIKEPYSRFIENKLREHFDFEGVPIQVYFRQK</sequence>
<dbReference type="PANTHER" id="PTHR43834:SF6">
    <property type="entry name" value="GTPASE DER"/>
    <property type="match status" value="1"/>
</dbReference>
<dbReference type="SUPFAM" id="SSF52540">
    <property type="entry name" value="P-loop containing nucleoside triphosphate hydrolases"/>
    <property type="match status" value="2"/>
</dbReference>
<dbReference type="PROSITE" id="PS51712">
    <property type="entry name" value="G_ENGA"/>
    <property type="match status" value="2"/>
</dbReference>